<comment type="similarity">
    <text evidence="1">Belongs to the TRAFAC class TrmE-Era-EngA-EngB-Septin-like GTPase superfamily. AIG1/Toc34/Toc159-like paraseptin GTPase family. IAN subfamily.</text>
</comment>
<dbReference type="GO" id="GO:0005525">
    <property type="term" value="F:GTP binding"/>
    <property type="evidence" value="ECO:0007669"/>
    <property type="project" value="UniProtKB-KW"/>
</dbReference>
<keyword evidence="6" id="KW-1185">Reference proteome</keyword>
<feature type="domain" description="AIG1-type G" evidence="5">
    <location>
        <begin position="261"/>
        <end position="460"/>
    </location>
</feature>
<dbReference type="AlphaFoldDB" id="A0A6P7LI50"/>
<dbReference type="PANTHER" id="PTHR10903:SF107">
    <property type="entry name" value="GTPASE IMAP FAMILY MEMBER 4-LIKE-RELATED"/>
    <property type="match status" value="1"/>
</dbReference>
<proteinExistence type="inferred from homology"/>
<evidence type="ECO:0000313" key="6">
    <source>
        <dbReference type="Proteomes" id="UP000515150"/>
    </source>
</evidence>
<gene>
    <name evidence="7" type="primary">LOC114847781</name>
</gene>
<dbReference type="InterPro" id="IPR027417">
    <property type="entry name" value="P-loop_NTPase"/>
</dbReference>
<evidence type="ECO:0000256" key="1">
    <source>
        <dbReference type="ARBA" id="ARBA00008535"/>
    </source>
</evidence>
<evidence type="ECO:0000313" key="7">
    <source>
        <dbReference type="RefSeq" id="XP_028993653.1"/>
    </source>
</evidence>
<sequence>MDNRRKDFNGLQRTTKGDKRFLPELRIVLLGHDWLEKSLTGNTILGRQMFDVSRDVKMCVRRQRVLDSGRKVIVVNTPERWIHYSVADPGLLTVNMAACMDMCSPGPHVFLMVIPLSSHRGKEWTVEGPLELIHDNLWRNTVIIFTRHEKLRGSSVDGFIASHGFLKGALEKCQHRYHLLDTSTWGEGDDTQVVELLQKADAVVAGNRAAGGAGYVATNEKLLKITEDEQKEIEARAKLRQTKVQMTRRTLRSVRGPSSCLSTPQLVIVGPKHAGKSSAGNTLLGEKAFPAGHPASRCMKRQGSVCSKRVTVVKCPGWHGRYCPENTPEELLQQISTSVSLCAPFPHAVLVVVRSDETFTETDRLRVEEHVSVFGVWMWMRTFVLFTWGDKLGATPIEEHIERWPALQRLVDKCGNRYHVVDNTNKVGDVQVRELLERVEEMQVLNDPENLLSAFMKLQNTNAELDQRSKSMKKQMRRVKVKNDLLMHRVNEMEKLIEALKRKREMEKEIEEKKEAERNNDELKQFLMEKDRMIANLSERCVEKEEAVKATEQSSNAAKTALQEELQERERDAAALRKLCERKEKDLEQIVSKHKRCASELSETIRKLERENEDTRRMLKATIEGVQKLQEKKGSGSANEAKNEDFKAGQTLRRTKVNLRPLEVGHRHKWTFTVGQQGDAVKPFLETKHRRDNDNKGSADRACQLTGEWTLSWLSAGGAALGAAFGVWAGLSSRSAFGAALGALLGNLVAQGVRLQQRKMESEAGSKWDNSP</sequence>
<keyword evidence="2" id="KW-0547">Nucleotide-binding</keyword>
<name>A0A6P7LI50_BETSP</name>
<feature type="domain" description="AIG1-type G" evidence="5">
    <location>
        <begin position="22"/>
        <end position="224"/>
    </location>
</feature>
<dbReference type="RefSeq" id="XP_028993653.1">
    <property type="nucleotide sequence ID" value="XM_029137820.3"/>
</dbReference>
<evidence type="ECO:0000256" key="3">
    <source>
        <dbReference type="ARBA" id="ARBA00023134"/>
    </source>
</evidence>
<dbReference type="Pfam" id="PF04548">
    <property type="entry name" value="AIG1"/>
    <property type="match status" value="2"/>
</dbReference>
<evidence type="ECO:0000256" key="2">
    <source>
        <dbReference type="ARBA" id="ARBA00022741"/>
    </source>
</evidence>
<dbReference type="PROSITE" id="PS51720">
    <property type="entry name" value="G_AIG1"/>
    <property type="match status" value="2"/>
</dbReference>
<reference evidence="7" key="1">
    <citation type="submission" date="2025-08" db="UniProtKB">
        <authorList>
            <consortium name="RefSeq"/>
        </authorList>
    </citation>
    <scope>IDENTIFICATION</scope>
</reference>
<dbReference type="InterPro" id="IPR045058">
    <property type="entry name" value="GIMA/IAN/Toc"/>
</dbReference>
<organism evidence="6 7">
    <name type="scientific">Betta splendens</name>
    <name type="common">Siamese fighting fish</name>
    <dbReference type="NCBI Taxonomy" id="158456"/>
    <lineage>
        <taxon>Eukaryota</taxon>
        <taxon>Metazoa</taxon>
        <taxon>Chordata</taxon>
        <taxon>Craniata</taxon>
        <taxon>Vertebrata</taxon>
        <taxon>Euteleostomi</taxon>
        <taxon>Actinopterygii</taxon>
        <taxon>Neopterygii</taxon>
        <taxon>Teleostei</taxon>
        <taxon>Neoteleostei</taxon>
        <taxon>Acanthomorphata</taxon>
        <taxon>Anabantaria</taxon>
        <taxon>Anabantiformes</taxon>
        <taxon>Anabantoidei</taxon>
        <taxon>Osphronemidae</taxon>
        <taxon>Betta</taxon>
    </lineage>
</organism>
<protein>
    <submittedName>
        <fullName evidence="7">GTPase IMAP family member 8-like</fullName>
    </submittedName>
</protein>
<dbReference type="SUPFAM" id="SSF52540">
    <property type="entry name" value="P-loop containing nucleoside triphosphate hydrolases"/>
    <property type="match status" value="2"/>
</dbReference>
<dbReference type="Gene3D" id="3.40.50.300">
    <property type="entry name" value="P-loop containing nucleotide triphosphate hydrolases"/>
    <property type="match status" value="2"/>
</dbReference>
<accession>A0A6P7LI50</accession>
<dbReference type="InterPro" id="IPR006703">
    <property type="entry name" value="G_AIG1"/>
</dbReference>
<keyword evidence="3" id="KW-0342">GTP-binding</keyword>
<dbReference type="GeneID" id="114847781"/>
<evidence type="ECO:0000256" key="4">
    <source>
        <dbReference type="SAM" id="Coils"/>
    </source>
</evidence>
<dbReference type="PANTHER" id="PTHR10903">
    <property type="entry name" value="GTPASE, IMAP FAMILY MEMBER-RELATED"/>
    <property type="match status" value="1"/>
</dbReference>
<keyword evidence="4" id="KW-0175">Coiled coil</keyword>
<dbReference type="InParanoid" id="A0A6P7LI50"/>
<dbReference type="OrthoDB" id="8954335at2759"/>
<dbReference type="Proteomes" id="UP000515150">
    <property type="component" value="Chromosome 21"/>
</dbReference>
<evidence type="ECO:0000259" key="5">
    <source>
        <dbReference type="PROSITE" id="PS51720"/>
    </source>
</evidence>
<dbReference type="KEGG" id="bspl:114847781"/>
<feature type="coiled-coil region" evidence="4">
    <location>
        <begin position="455"/>
        <end position="625"/>
    </location>
</feature>